<dbReference type="PANTHER" id="PTHR35889">
    <property type="entry name" value="CYCLOINULO-OLIGOSACCHARIDE FRUCTANOTRANSFERASE-RELATED"/>
    <property type="match status" value="1"/>
</dbReference>
<dbReference type="eggNOG" id="COG0845">
    <property type="taxonomic scope" value="Bacteria"/>
</dbReference>
<dbReference type="SUPFAM" id="SSF47473">
    <property type="entry name" value="EF-hand"/>
    <property type="match status" value="1"/>
</dbReference>
<keyword evidence="4" id="KW-1185">Reference proteome</keyword>
<dbReference type="SMART" id="SM00054">
    <property type="entry name" value="EFh"/>
    <property type="match status" value="2"/>
</dbReference>
<evidence type="ECO:0000259" key="2">
    <source>
        <dbReference type="PROSITE" id="PS50222"/>
    </source>
</evidence>
<dbReference type="Gene3D" id="1.10.238.10">
    <property type="entry name" value="EF-hand"/>
    <property type="match status" value="1"/>
</dbReference>
<evidence type="ECO:0000256" key="1">
    <source>
        <dbReference type="SAM" id="MobiDB-lite"/>
    </source>
</evidence>
<feature type="domain" description="EF-hand" evidence="2">
    <location>
        <begin position="88"/>
        <end position="123"/>
    </location>
</feature>
<dbReference type="AlphaFoldDB" id="L0DI09"/>
<dbReference type="GO" id="GO:0005509">
    <property type="term" value="F:calcium ion binding"/>
    <property type="evidence" value="ECO:0007669"/>
    <property type="project" value="InterPro"/>
</dbReference>
<dbReference type="InterPro" id="IPR022655">
    <property type="entry name" value="DUF1553"/>
</dbReference>
<dbReference type="InterPro" id="IPR011444">
    <property type="entry name" value="DUF1549"/>
</dbReference>
<sequence>MLRPGILSRCFDPNKCECLGSGCRISLDVESALTSKAARIRGPSLRAEQERKGVPLMMRNTITGASVGLLMFGVLLGLTLAADNEADEGEARAQNAMLYGDGDGDGTLSRDEFQTLMAGRPQFKDRPERIGSVFTLLDSDRNGSLTLRELAKLGTLRQGAPGLMKKAARPKAKQVEAKPRDAQVQGPITPQQLAFFETKIRPALVTYCYECHASTAKKIKGGLVLDTREGIRRGGDSGPAVAVDQGDESLLLHAIRYKDDDLRMPPKKKVPDEVIHDFERWIEMGAPDPRDGKSSVAAKEIDVEAGRRFWAFQSPKKTETPEVKDEAWPRSPIDRFLLARLEAKGLKPVADADKRTLIRRVTFDLIGLPPTTAEVAAFLDDQSQAAFESVVDRLLASPRFGERWGRHWLDVARFAESSGKQVNVNYPHAWRYRDYVIAALNDDKPFDRFIRENVAGDLLSATDSRQSAEQQIATGFLALGPKSHVERSPLQFRMDLIDEQIDATSQAFLGLTIACARCHDHKFDPIPQSDYYALAGIFRSTETCYGTVRVIQNPNAADLLTLPKDSGQAAAQERLTDGARSQLQQQIDQLKKTRAELVKNGNLFGNQQGLMTTIRLALLQSRLNSFEPDGTPKSRAMGVRDRASAVDSPLYQRGEIEKPGDVVPRGLVRVVSRENPAIHQGSGRLELAEWLASSKNPLTARVFVNRVWLHLFGRGLVPTPDNFGAAGQPPSHPELLDTLAVSFMEEGWSVKRLIRQVVLTRAYQLGSSFDGTNNEADPDNVLVWRMSKRRLEGEALRDAMLAISGQLDLDPPKGSPVARAGEGNTAPLQRFRGAYDLQLNCRSVYLPVIRNHFLESLALFDFADPSLVVAERATTTVPAQGLYLLNSPFVIRQAEALADRLLRDVANDGDRIDEAYLRTFGRPPTDKEKGAAQAYLEGERRDDSARSSAGTLSDRAGWAAFCQALFASAEFLYRS</sequence>
<dbReference type="Pfam" id="PF07583">
    <property type="entry name" value="PSCyt2"/>
    <property type="match status" value="1"/>
</dbReference>
<dbReference type="PANTHER" id="PTHR35889:SF3">
    <property type="entry name" value="F-BOX DOMAIN-CONTAINING PROTEIN"/>
    <property type="match status" value="1"/>
</dbReference>
<dbReference type="KEGG" id="saci:Sinac_4870"/>
<dbReference type="Pfam" id="PF07587">
    <property type="entry name" value="PSD1"/>
    <property type="match status" value="1"/>
</dbReference>
<dbReference type="EMBL" id="CP003364">
    <property type="protein sequence ID" value="AGA29029.1"/>
    <property type="molecule type" value="Genomic_DNA"/>
</dbReference>
<protein>
    <recommendedName>
        <fullName evidence="2">EF-hand domain-containing protein</fullName>
    </recommendedName>
</protein>
<dbReference type="InterPro" id="IPR011992">
    <property type="entry name" value="EF-hand-dom_pair"/>
</dbReference>
<dbReference type="InterPro" id="IPR002048">
    <property type="entry name" value="EF_hand_dom"/>
</dbReference>
<dbReference type="Pfam" id="PF07635">
    <property type="entry name" value="PSCyt1"/>
    <property type="match status" value="1"/>
</dbReference>
<feature type="region of interest" description="Disordered" evidence="1">
    <location>
        <begin position="162"/>
        <end position="184"/>
    </location>
</feature>
<feature type="region of interest" description="Disordered" evidence="1">
    <location>
        <begin position="923"/>
        <end position="948"/>
    </location>
</feature>
<evidence type="ECO:0000313" key="3">
    <source>
        <dbReference type="EMBL" id="AGA29029.1"/>
    </source>
</evidence>
<dbReference type="CDD" id="cd00051">
    <property type="entry name" value="EFh"/>
    <property type="match status" value="1"/>
</dbReference>
<dbReference type="PROSITE" id="PS50222">
    <property type="entry name" value="EF_HAND_2"/>
    <property type="match status" value="1"/>
</dbReference>
<dbReference type="STRING" id="886293.Sinac_4870"/>
<dbReference type="Pfam" id="PF13202">
    <property type="entry name" value="EF-hand_5"/>
    <property type="match status" value="1"/>
</dbReference>
<dbReference type="Proteomes" id="UP000010798">
    <property type="component" value="Chromosome"/>
</dbReference>
<organism evidence="3 4">
    <name type="scientific">Singulisphaera acidiphila (strain ATCC BAA-1392 / DSM 18658 / VKM B-2454 / MOB10)</name>
    <dbReference type="NCBI Taxonomy" id="886293"/>
    <lineage>
        <taxon>Bacteria</taxon>
        <taxon>Pseudomonadati</taxon>
        <taxon>Planctomycetota</taxon>
        <taxon>Planctomycetia</taxon>
        <taxon>Isosphaerales</taxon>
        <taxon>Isosphaeraceae</taxon>
        <taxon>Singulisphaera</taxon>
    </lineage>
</organism>
<reference evidence="3 4" key="1">
    <citation type="submission" date="2012-02" db="EMBL/GenBank/DDBJ databases">
        <title>Complete sequence of chromosome of Singulisphaera acidiphila DSM 18658.</title>
        <authorList>
            <consortium name="US DOE Joint Genome Institute (JGI-PGF)"/>
            <person name="Lucas S."/>
            <person name="Copeland A."/>
            <person name="Lapidus A."/>
            <person name="Glavina del Rio T."/>
            <person name="Dalin E."/>
            <person name="Tice H."/>
            <person name="Bruce D."/>
            <person name="Goodwin L."/>
            <person name="Pitluck S."/>
            <person name="Peters L."/>
            <person name="Ovchinnikova G."/>
            <person name="Chertkov O."/>
            <person name="Kyrpides N."/>
            <person name="Mavromatis K."/>
            <person name="Ivanova N."/>
            <person name="Brettin T."/>
            <person name="Detter J.C."/>
            <person name="Han C."/>
            <person name="Larimer F."/>
            <person name="Land M."/>
            <person name="Hauser L."/>
            <person name="Markowitz V."/>
            <person name="Cheng J.-F."/>
            <person name="Hugenholtz P."/>
            <person name="Woyke T."/>
            <person name="Wu D."/>
            <person name="Tindall B."/>
            <person name="Pomrenke H."/>
            <person name="Brambilla E."/>
            <person name="Klenk H.-P."/>
            <person name="Eisen J.A."/>
        </authorList>
    </citation>
    <scope>NUCLEOTIDE SEQUENCE [LARGE SCALE GENOMIC DNA]</scope>
    <source>
        <strain evidence="4">ATCC BAA-1392 / DSM 18658 / VKM B-2454 / MOB10</strain>
    </source>
</reference>
<dbReference type="HOGENOM" id="CLU_005632_1_0_0"/>
<evidence type="ECO:0000313" key="4">
    <source>
        <dbReference type="Proteomes" id="UP000010798"/>
    </source>
</evidence>
<name>L0DI09_SINAD</name>
<gene>
    <name evidence="3" type="ordered locus">Sinac_4870</name>
</gene>
<proteinExistence type="predicted"/>
<dbReference type="PROSITE" id="PS00018">
    <property type="entry name" value="EF_HAND_1"/>
    <property type="match status" value="2"/>
</dbReference>
<dbReference type="InterPro" id="IPR018247">
    <property type="entry name" value="EF_Hand_1_Ca_BS"/>
</dbReference>
<dbReference type="InterPro" id="IPR011429">
    <property type="entry name" value="Cyt_c_Planctomycete-type"/>
</dbReference>
<accession>L0DI09</accession>